<dbReference type="AlphaFoldDB" id="A0A834KIY9"/>
<name>A0A834KIY9_VESPE</name>
<evidence type="ECO:0000313" key="1">
    <source>
        <dbReference type="EMBL" id="KAF7408864.1"/>
    </source>
</evidence>
<organism evidence="1 2">
    <name type="scientific">Vespula pensylvanica</name>
    <name type="common">Western yellow jacket</name>
    <name type="synonym">Wasp</name>
    <dbReference type="NCBI Taxonomy" id="30213"/>
    <lineage>
        <taxon>Eukaryota</taxon>
        <taxon>Metazoa</taxon>
        <taxon>Ecdysozoa</taxon>
        <taxon>Arthropoda</taxon>
        <taxon>Hexapoda</taxon>
        <taxon>Insecta</taxon>
        <taxon>Pterygota</taxon>
        <taxon>Neoptera</taxon>
        <taxon>Endopterygota</taxon>
        <taxon>Hymenoptera</taxon>
        <taxon>Apocrita</taxon>
        <taxon>Aculeata</taxon>
        <taxon>Vespoidea</taxon>
        <taxon>Vespidae</taxon>
        <taxon>Vespinae</taxon>
        <taxon>Vespula</taxon>
    </lineage>
</organism>
<comment type="caution">
    <text evidence="1">The sequence shown here is derived from an EMBL/GenBank/DDBJ whole genome shotgun (WGS) entry which is preliminary data.</text>
</comment>
<dbReference type="Proteomes" id="UP000600918">
    <property type="component" value="Unassembled WGS sequence"/>
</dbReference>
<evidence type="ECO:0000313" key="2">
    <source>
        <dbReference type="Proteomes" id="UP000600918"/>
    </source>
</evidence>
<reference evidence="1" key="1">
    <citation type="journal article" date="2020" name="G3 (Bethesda)">
        <title>High-Quality Assemblies for Three Invasive Social Wasps from the &lt;i&gt;Vespula&lt;/i&gt; Genus.</title>
        <authorList>
            <person name="Harrop T.W.R."/>
            <person name="Guhlin J."/>
            <person name="McLaughlin G.M."/>
            <person name="Permina E."/>
            <person name="Stockwell P."/>
            <person name="Gilligan J."/>
            <person name="Le Lec M.F."/>
            <person name="Gruber M.A.M."/>
            <person name="Quinn O."/>
            <person name="Lovegrove M."/>
            <person name="Duncan E.J."/>
            <person name="Remnant E.J."/>
            <person name="Van Eeckhoven J."/>
            <person name="Graham B."/>
            <person name="Knapp R.A."/>
            <person name="Langford K.W."/>
            <person name="Kronenberg Z."/>
            <person name="Press M.O."/>
            <person name="Eacker S.M."/>
            <person name="Wilson-Rankin E.E."/>
            <person name="Purcell J."/>
            <person name="Lester P.J."/>
            <person name="Dearden P.K."/>
        </authorList>
    </citation>
    <scope>NUCLEOTIDE SEQUENCE</scope>
    <source>
        <strain evidence="1">Volc-1</strain>
    </source>
</reference>
<sequence length="77" mass="8925">MLRIISNNSNALRVPSKMLDNLANLRRFEFVWNEPCAVTYQMPLCGSVPNKLAHLGIYELNHRIEHDFSSTIRSPQR</sequence>
<proteinExistence type="predicted"/>
<dbReference type="EMBL" id="JACSDY010000014">
    <property type="protein sequence ID" value="KAF7408864.1"/>
    <property type="molecule type" value="Genomic_DNA"/>
</dbReference>
<keyword evidence="2" id="KW-1185">Reference proteome</keyword>
<protein>
    <submittedName>
        <fullName evidence="1">Uncharacterized protein</fullName>
    </submittedName>
</protein>
<accession>A0A834KIY9</accession>
<gene>
    <name evidence="1" type="ORF">H0235_013716</name>
</gene>